<protein>
    <submittedName>
        <fullName evidence="1">Uncharacterized protein</fullName>
    </submittedName>
</protein>
<dbReference type="HOGENOM" id="CLU_1724394_0_0_1"/>
<dbReference type="EMBL" id="CAQQ02390566">
    <property type="status" value="NOT_ANNOTATED_CDS"/>
    <property type="molecule type" value="Genomic_DNA"/>
</dbReference>
<reference evidence="2" key="1">
    <citation type="submission" date="2013-02" db="EMBL/GenBank/DDBJ databases">
        <authorList>
            <person name="Hughes D."/>
        </authorList>
    </citation>
    <scope>NUCLEOTIDE SEQUENCE</scope>
    <source>
        <strain>Durham</strain>
        <strain evidence="2">NC isolate 2 -- Noor lab</strain>
    </source>
</reference>
<evidence type="ECO:0000313" key="2">
    <source>
        <dbReference type="Proteomes" id="UP000015102"/>
    </source>
</evidence>
<organism evidence="1 2">
    <name type="scientific">Megaselia scalaris</name>
    <name type="common">Humpbacked fly</name>
    <name type="synonym">Phora scalaris</name>
    <dbReference type="NCBI Taxonomy" id="36166"/>
    <lineage>
        <taxon>Eukaryota</taxon>
        <taxon>Metazoa</taxon>
        <taxon>Ecdysozoa</taxon>
        <taxon>Arthropoda</taxon>
        <taxon>Hexapoda</taxon>
        <taxon>Insecta</taxon>
        <taxon>Pterygota</taxon>
        <taxon>Neoptera</taxon>
        <taxon>Endopterygota</taxon>
        <taxon>Diptera</taxon>
        <taxon>Brachycera</taxon>
        <taxon>Muscomorpha</taxon>
        <taxon>Platypezoidea</taxon>
        <taxon>Phoridae</taxon>
        <taxon>Megaseliini</taxon>
        <taxon>Megaselia</taxon>
    </lineage>
</organism>
<keyword evidence="2" id="KW-1185">Reference proteome</keyword>
<sequence>MEADIGEMLSTADELKAPVEELKEQLADTMMLGNLPEAYEMLISALEVRPENELKILGVKEKLIQEHQRRYTHHSVERNQCSLWTNTEDVILPSLQDIGTAIHNQRNNNSAATANIEILIICPIPNKEDKKDYANYRSISRLSISYMIIVSI</sequence>
<evidence type="ECO:0000313" key="1">
    <source>
        <dbReference type="EnsemblMetazoa" id="MESCA001472-PA"/>
    </source>
</evidence>
<reference evidence="1" key="2">
    <citation type="submission" date="2015-06" db="UniProtKB">
        <authorList>
            <consortium name="EnsemblMetazoa"/>
        </authorList>
    </citation>
    <scope>IDENTIFICATION</scope>
</reference>
<accession>T1GDS6</accession>
<dbReference type="Proteomes" id="UP000015102">
    <property type="component" value="Unassembled WGS sequence"/>
</dbReference>
<dbReference type="Pfam" id="PF14223">
    <property type="entry name" value="Retrotran_gag_2"/>
    <property type="match status" value="1"/>
</dbReference>
<dbReference type="AlphaFoldDB" id="T1GDS6"/>
<name>T1GDS6_MEGSC</name>
<proteinExistence type="predicted"/>
<dbReference type="EnsemblMetazoa" id="MESCA001472-RA">
    <property type="protein sequence ID" value="MESCA001472-PA"/>
    <property type="gene ID" value="MESCA001472"/>
</dbReference>